<dbReference type="RefSeq" id="WP_057952930.1">
    <property type="nucleotide sequence ID" value="NZ_CP013118.1"/>
</dbReference>
<feature type="transmembrane region" description="Helical" evidence="1">
    <location>
        <begin position="390"/>
        <end position="412"/>
    </location>
</feature>
<evidence type="ECO:0000313" key="2">
    <source>
        <dbReference type="EMBL" id="ALO15469.1"/>
    </source>
</evidence>
<reference evidence="2 3" key="1">
    <citation type="submission" date="2015-11" db="EMBL/GenBank/DDBJ databases">
        <title>Description and complete genome sequence of a novel strain predominating in hypersaline microbial mats and representing a new family of the Bacteriodetes phylum.</title>
        <authorList>
            <person name="Spring S."/>
            <person name="Bunk B."/>
            <person name="Sproer C."/>
            <person name="Klenk H.-P."/>
        </authorList>
    </citation>
    <scope>NUCLEOTIDE SEQUENCE [LARGE SCALE GENOMIC DNA]</scope>
    <source>
        <strain evidence="2 3">L21-Spi-D4</strain>
    </source>
</reference>
<dbReference type="Proteomes" id="UP000064893">
    <property type="component" value="Chromosome"/>
</dbReference>
<feature type="transmembrane region" description="Helical" evidence="1">
    <location>
        <begin position="192"/>
        <end position="209"/>
    </location>
</feature>
<organism evidence="2 3">
    <name type="scientific">Salinivirga cyanobacteriivorans</name>
    <dbReference type="NCBI Taxonomy" id="1307839"/>
    <lineage>
        <taxon>Bacteria</taxon>
        <taxon>Pseudomonadati</taxon>
        <taxon>Bacteroidota</taxon>
        <taxon>Bacteroidia</taxon>
        <taxon>Bacteroidales</taxon>
        <taxon>Salinivirgaceae</taxon>
        <taxon>Salinivirga</taxon>
    </lineage>
</organism>
<proteinExistence type="predicted"/>
<protein>
    <recommendedName>
        <fullName evidence="4">Glycosyltransferase RgtA/B/C/D-like domain-containing protein</fullName>
    </recommendedName>
</protein>
<keyword evidence="1" id="KW-1133">Transmembrane helix</keyword>
<dbReference type="AlphaFoldDB" id="A0A0S2HZN7"/>
<keyword evidence="1" id="KW-0812">Transmembrane</keyword>
<keyword evidence="3" id="KW-1185">Reference proteome</keyword>
<feature type="transmembrane region" description="Helical" evidence="1">
    <location>
        <begin position="169"/>
        <end position="186"/>
    </location>
</feature>
<feature type="transmembrane region" description="Helical" evidence="1">
    <location>
        <begin position="214"/>
        <end position="229"/>
    </location>
</feature>
<keyword evidence="1" id="KW-0472">Membrane</keyword>
<dbReference type="EMBL" id="CP013118">
    <property type="protein sequence ID" value="ALO15469.1"/>
    <property type="molecule type" value="Genomic_DNA"/>
</dbReference>
<dbReference type="KEGG" id="blq:L21SP5_01828"/>
<accession>A0A0S2HZN7</accession>
<feature type="transmembrane region" description="Helical" evidence="1">
    <location>
        <begin position="235"/>
        <end position="252"/>
    </location>
</feature>
<feature type="transmembrane region" description="Helical" evidence="1">
    <location>
        <begin position="354"/>
        <end position="378"/>
    </location>
</feature>
<feature type="transmembrane region" description="Helical" evidence="1">
    <location>
        <begin position="259"/>
        <end position="281"/>
    </location>
</feature>
<dbReference type="OrthoDB" id="3862418at2"/>
<evidence type="ECO:0000256" key="1">
    <source>
        <dbReference type="SAM" id="Phobius"/>
    </source>
</evidence>
<feature type="transmembrane region" description="Helical" evidence="1">
    <location>
        <begin position="6"/>
        <end position="27"/>
    </location>
</feature>
<feature type="transmembrane region" description="Helical" evidence="1">
    <location>
        <begin position="418"/>
        <end position="437"/>
    </location>
</feature>
<gene>
    <name evidence="2" type="ORF">L21SP5_01828</name>
</gene>
<evidence type="ECO:0008006" key="4">
    <source>
        <dbReference type="Google" id="ProtNLM"/>
    </source>
</evidence>
<name>A0A0S2HZN7_9BACT</name>
<evidence type="ECO:0000313" key="3">
    <source>
        <dbReference type="Proteomes" id="UP000064893"/>
    </source>
</evidence>
<feature type="transmembrane region" description="Helical" evidence="1">
    <location>
        <begin position="39"/>
        <end position="61"/>
    </location>
</feature>
<feature type="transmembrane region" description="Helical" evidence="1">
    <location>
        <begin position="137"/>
        <end position="157"/>
    </location>
</feature>
<dbReference type="STRING" id="1307839.L21SP5_01828"/>
<sequence>MEYFSIWDFFLVPAYILLAWVISARIAQKRREKLPHYRFYHWGLLYKIGGALALCAIYLFYYGGGDTTGYFRSALVLRNLLFEDPGTYLSILSNNLTPENFSAFTNETGYPIYYRDPNSFTVVRFTSVLMLFTTGSFLQASILTAIITYSGVWRLYLMFVEMYPKNDTLLAVAALFIPSVAFWGSGVLKDSYTMAAAGWFIFAFYKIFFQRRRILLYGIAIVVSIYVLISIKAYIFFALLGGIMIWVAFYFLNKLKSGFFRLFVLPILALMFWGLGQYIIFNIGEYVGSYYTSMDALLQKAIITQDDLTRAYYGGNSFDLGELQPNIQSILSKAPKATIAGLFRPFIFEAKNPVMFISGLENTALLLLLFWVIFKTGLRRFIGIMFEKPVILFAFGFTILFAFSVGLTTANFGALVRYKIPLLPYYVGALFIIYHIAQKRKAQDNGEEISESSEQV</sequence>